<dbReference type="SUPFAM" id="SSF48498">
    <property type="entry name" value="Tetracyclin repressor-like, C-terminal domain"/>
    <property type="match status" value="1"/>
</dbReference>
<dbReference type="PANTHER" id="PTHR30055:SF146">
    <property type="entry name" value="HTH-TYPE TRANSCRIPTIONAL DUAL REGULATOR CECR"/>
    <property type="match status" value="1"/>
</dbReference>
<feature type="domain" description="HTH tetR-type" evidence="3">
    <location>
        <begin position="21"/>
        <end position="81"/>
    </location>
</feature>
<name>A0ABT2C0E5_9BURK</name>
<evidence type="ECO:0000313" key="4">
    <source>
        <dbReference type="EMBL" id="MCS0630843.1"/>
    </source>
</evidence>
<evidence type="ECO:0000256" key="1">
    <source>
        <dbReference type="ARBA" id="ARBA00023125"/>
    </source>
</evidence>
<evidence type="ECO:0000259" key="3">
    <source>
        <dbReference type="PROSITE" id="PS50977"/>
    </source>
</evidence>
<protein>
    <submittedName>
        <fullName evidence="4">TetR/AcrR family transcriptional regulator</fullName>
    </submittedName>
</protein>
<dbReference type="InterPro" id="IPR039536">
    <property type="entry name" value="TetR_C_Proteobacteria"/>
</dbReference>
<dbReference type="Proteomes" id="UP001165263">
    <property type="component" value="Unassembled WGS sequence"/>
</dbReference>
<dbReference type="EMBL" id="JANUHC010000005">
    <property type="protein sequence ID" value="MCS0630843.1"/>
    <property type="molecule type" value="Genomic_DNA"/>
</dbReference>
<dbReference type="Pfam" id="PF00440">
    <property type="entry name" value="TetR_N"/>
    <property type="match status" value="1"/>
</dbReference>
<feature type="DNA-binding region" description="H-T-H motif" evidence="2">
    <location>
        <begin position="44"/>
        <end position="63"/>
    </location>
</feature>
<dbReference type="InterPro" id="IPR001647">
    <property type="entry name" value="HTH_TetR"/>
</dbReference>
<dbReference type="PRINTS" id="PR00455">
    <property type="entry name" value="HTHTETR"/>
</dbReference>
<keyword evidence="1 2" id="KW-0238">DNA-binding</keyword>
<dbReference type="PANTHER" id="PTHR30055">
    <property type="entry name" value="HTH-TYPE TRANSCRIPTIONAL REGULATOR RUTR"/>
    <property type="match status" value="1"/>
</dbReference>
<dbReference type="Gene3D" id="1.10.357.10">
    <property type="entry name" value="Tetracycline Repressor, domain 2"/>
    <property type="match status" value="1"/>
</dbReference>
<dbReference type="InterPro" id="IPR009057">
    <property type="entry name" value="Homeodomain-like_sf"/>
</dbReference>
<accession>A0ABT2C0E5</accession>
<proteinExistence type="predicted"/>
<comment type="caution">
    <text evidence="4">The sequence shown here is derived from an EMBL/GenBank/DDBJ whole genome shotgun (WGS) entry which is preliminary data.</text>
</comment>
<dbReference type="RefSeq" id="WP_259449938.1">
    <property type="nucleotide sequence ID" value="NZ_CP119520.1"/>
</dbReference>
<sequence>MHDASECPGKGAGRPKAADVEARTQELLHTAGTLFLKNGYTKTSLESIARAAHVAVRTIYVKFGGKEGLLAAVLAAKRHRFFRSQPMETDTRPLREIIDDFAHQMYALITSQEAIDLQRIVLAEAPTNPELAEAFWNSGPRMTREMLSRFFARPDIRAQLRPGLPFDLLPCHLMSTITGELAMNLMRPHHVIDQEKAKRDLEGRLELFYYSILPPRT</sequence>
<reference evidence="4" key="1">
    <citation type="submission" date="2022-08" db="EMBL/GenBank/DDBJ databases">
        <title>Reclassification of Massilia species as members of the genera Telluria, Duganella, Pseudoduganella, Mokoshia gen. nov. and Zemynaea gen. nov. using orthogonal and non-orthogonal genome-based approaches.</title>
        <authorList>
            <person name="Bowman J.P."/>
        </authorList>
    </citation>
    <scope>NUCLEOTIDE SEQUENCE</scope>
    <source>
        <strain evidence="4">LMG 11547</strain>
    </source>
</reference>
<evidence type="ECO:0000313" key="5">
    <source>
        <dbReference type="Proteomes" id="UP001165263"/>
    </source>
</evidence>
<dbReference type="PROSITE" id="PS50977">
    <property type="entry name" value="HTH_TETR_2"/>
    <property type="match status" value="1"/>
</dbReference>
<dbReference type="SUPFAM" id="SSF46689">
    <property type="entry name" value="Homeodomain-like"/>
    <property type="match status" value="1"/>
</dbReference>
<evidence type="ECO:0000256" key="2">
    <source>
        <dbReference type="PROSITE-ProRule" id="PRU00335"/>
    </source>
</evidence>
<organism evidence="4 5">
    <name type="scientific">Telluria mixta</name>
    <dbReference type="NCBI Taxonomy" id="34071"/>
    <lineage>
        <taxon>Bacteria</taxon>
        <taxon>Pseudomonadati</taxon>
        <taxon>Pseudomonadota</taxon>
        <taxon>Betaproteobacteria</taxon>
        <taxon>Burkholderiales</taxon>
        <taxon>Oxalobacteraceae</taxon>
        <taxon>Telluria group</taxon>
        <taxon>Telluria</taxon>
    </lineage>
</organism>
<dbReference type="InterPro" id="IPR036271">
    <property type="entry name" value="Tet_transcr_reg_TetR-rel_C_sf"/>
</dbReference>
<keyword evidence="5" id="KW-1185">Reference proteome</keyword>
<dbReference type="Pfam" id="PF14246">
    <property type="entry name" value="TetR_C_7"/>
    <property type="match status" value="1"/>
</dbReference>
<gene>
    <name evidence="4" type="ORF">NX786_16020</name>
</gene>
<dbReference type="InterPro" id="IPR050109">
    <property type="entry name" value="HTH-type_TetR-like_transc_reg"/>
</dbReference>